<gene>
    <name evidence="1" type="ORF">EYF80_024115</name>
</gene>
<name>A0A4Z2HIG2_9TELE</name>
<dbReference type="EMBL" id="SRLO01000232">
    <property type="protein sequence ID" value="TNN65586.1"/>
    <property type="molecule type" value="Genomic_DNA"/>
</dbReference>
<reference evidence="1 2" key="1">
    <citation type="submission" date="2019-03" db="EMBL/GenBank/DDBJ databases">
        <title>First draft genome of Liparis tanakae, snailfish: a comprehensive survey of snailfish specific genes.</title>
        <authorList>
            <person name="Kim W."/>
            <person name="Song I."/>
            <person name="Jeong J.-H."/>
            <person name="Kim D."/>
            <person name="Kim S."/>
            <person name="Ryu S."/>
            <person name="Song J.Y."/>
            <person name="Lee S.K."/>
        </authorList>
    </citation>
    <scope>NUCLEOTIDE SEQUENCE [LARGE SCALE GENOMIC DNA]</scope>
    <source>
        <tissue evidence="1">Muscle</tissue>
    </source>
</reference>
<accession>A0A4Z2HIG2</accession>
<protein>
    <submittedName>
        <fullName evidence="1">Uncharacterized protein</fullName>
    </submittedName>
</protein>
<dbReference type="AlphaFoldDB" id="A0A4Z2HIG2"/>
<dbReference type="Proteomes" id="UP000314294">
    <property type="component" value="Unassembled WGS sequence"/>
</dbReference>
<keyword evidence="2" id="KW-1185">Reference proteome</keyword>
<organism evidence="1 2">
    <name type="scientific">Liparis tanakae</name>
    <name type="common">Tanaka's snailfish</name>
    <dbReference type="NCBI Taxonomy" id="230148"/>
    <lineage>
        <taxon>Eukaryota</taxon>
        <taxon>Metazoa</taxon>
        <taxon>Chordata</taxon>
        <taxon>Craniata</taxon>
        <taxon>Vertebrata</taxon>
        <taxon>Euteleostomi</taxon>
        <taxon>Actinopterygii</taxon>
        <taxon>Neopterygii</taxon>
        <taxon>Teleostei</taxon>
        <taxon>Neoteleostei</taxon>
        <taxon>Acanthomorphata</taxon>
        <taxon>Eupercaria</taxon>
        <taxon>Perciformes</taxon>
        <taxon>Cottioidei</taxon>
        <taxon>Cottales</taxon>
        <taxon>Liparidae</taxon>
        <taxon>Liparis</taxon>
    </lineage>
</organism>
<evidence type="ECO:0000313" key="2">
    <source>
        <dbReference type="Proteomes" id="UP000314294"/>
    </source>
</evidence>
<sequence length="77" mass="8332">MMPDQHFLLITFVGSGRQSVVVVLPAIETLEPDFGAAPQQPLCGGPVGTDGFDPVVVHTERRTTTTTLKKCLRLPSR</sequence>
<comment type="caution">
    <text evidence="1">The sequence shown here is derived from an EMBL/GenBank/DDBJ whole genome shotgun (WGS) entry which is preliminary data.</text>
</comment>
<proteinExistence type="predicted"/>
<evidence type="ECO:0000313" key="1">
    <source>
        <dbReference type="EMBL" id="TNN65586.1"/>
    </source>
</evidence>